<evidence type="ECO:0000313" key="10">
    <source>
        <dbReference type="Proteomes" id="UP001174909"/>
    </source>
</evidence>
<dbReference type="PANTHER" id="PTHR11739:SF4">
    <property type="entry name" value="CITRATE SYNTHASE, PEROXISOMAL"/>
    <property type="match status" value="1"/>
</dbReference>
<feature type="active site" evidence="6">
    <location>
        <position position="263"/>
    </location>
</feature>
<comment type="similarity">
    <text evidence="2 5 7">Belongs to the citrate synthase family.</text>
</comment>
<dbReference type="InterPro" id="IPR036969">
    <property type="entry name" value="Citrate_synthase_sf"/>
</dbReference>
<protein>
    <recommendedName>
        <fullName evidence="5 7">Citrate synthase</fullName>
    </recommendedName>
</protein>
<evidence type="ECO:0000256" key="7">
    <source>
        <dbReference type="RuleBase" id="RU000441"/>
    </source>
</evidence>
<dbReference type="Pfam" id="PF00285">
    <property type="entry name" value="Citrate_synt"/>
    <property type="match status" value="1"/>
</dbReference>
<keyword evidence="4 5" id="KW-0808">Transferase</keyword>
<sequence>MVSENKVELNKGLRSGYYDRTESSLIVPKPGKLLYRGYNIDDLARYSTFEETTYLLLYGSLPTRSQCDELTSRLVSLRSLPPQVLETIATYRDSHPMDALRAAVSAMSISDPDVEDNSHEGILDKGIRMVAATPAMVAAHHRIRSGLDPIEPDESLTHAASFLHLLFGEHPDPEDAKLIDKDFLLHAEHGSNASTFAGRVAASTGADFYSAMTSAVSVLKGPKHGGAAEAVIRMAHDVGSEENAEAYVESVIGNRGRIPGFGHPVYQDIDPRSVHLRADAKALGERKGQPKWFAIIEAVANSHAMRRRAKLGINPNVDLWSGAIYSLLNIPEDLFVPLFAIGRIPGWTLHLLEQYASRDILRPRLYYKRQEGPGVRPDGPAAMTPSRELSRARARPERDGR</sequence>
<evidence type="ECO:0000313" key="9">
    <source>
        <dbReference type="EMBL" id="CAI8003668.1"/>
    </source>
</evidence>
<evidence type="ECO:0000256" key="3">
    <source>
        <dbReference type="ARBA" id="ARBA00011738"/>
    </source>
</evidence>
<feature type="compositionally biased region" description="Basic and acidic residues" evidence="8">
    <location>
        <begin position="388"/>
        <end position="401"/>
    </location>
</feature>
<dbReference type="PIRSF" id="PIRSF001369">
    <property type="entry name" value="Citrate_synth"/>
    <property type="match status" value="1"/>
</dbReference>
<reference evidence="9" key="1">
    <citation type="submission" date="2023-03" db="EMBL/GenBank/DDBJ databases">
        <authorList>
            <person name="Steffen K."/>
            <person name="Cardenas P."/>
        </authorList>
    </citation>
    <scope>NUCLEOTIDE SEQUENCE</scope>
</reference>
<dbReference type="PROSITE" id="PS00480">
    <property type="entry name" value="CITRATE_SYNTHASE"/>
    <property type="match status" value="1"/>
</dbReference>
<dbReference type="GO" id="GO:0005975">
    <property type="term" value="P:carbohydrate metabolic process"/>
    <property type="evidence" value="ECO:0007669"/>
    <property type="project" value="TreeGrafter"/>
</dbReference>
<feature type="active site" evidence="6">
    <location>
        <position position="318"/>
    </location>
</feature>
<dbReference type="InterPro" id="IPR024176">
    <property type="entry name" value="Citrate_synthase_bac-typ"/>
</dbReference>
<dbReference type="GO" id="GO:0006099">
    <property type="term" value="P:tricarboxylic acid cycle"/>
    <property type="evidence" value="ECO:0007669"/>
    <property type="project" value="InterPro"/>
</dbReference>
<dbReference type="InterPro" id="IPR016142">
    <property type="entry name" value="Citrate_synth-like_lrg_a-sub"/>
</dbReference>
<comment type="caution">
    <text evidence="9">The sequence shown here is derived from an EMBL/GenBank/DDBJ whole genome shotgun (WGS) entry which is preliminary data.</text>
</comment>
<dbReference type="PANTHER" id="PTHR11739">
    <property type="entry name" value="CITRATE SYNTHASE"/>
    <property type="match status" value="1"/>
</dbReference>
<dbReference type="InterPro" id="IPR016143">
    <property type="entry name" value="Citrate_synth-like_sm_a-sub"/>
</dbReference>
<evidence type="ECO:0000256" key="8">
    <source>
        <dbReference type="SAM" id="MobiDB-lite"/>
    </source>
</evidence>
<accession>A0AA35W798</accession>
<comment type="subunit">
    <text evidence="3">Homodimer.</text>
</comment>
<name>A0AA35W798_GEOBA</name>
<proteinExistence type="inferred from homology"/>
<dbReference type="GO" id="GO:0046912">
    <property type="term" value="F:acyltransferase activity, acyl groups converted into alkyl on transfer"/>
    <property type="evidence" value="ECO:0007669"/>
    <property type="project" value="InterPro"/>
</dbReference>
<dbReference type="Gene3D" id="1.10.230.10">
    <property type="entry name" value="Cytochrome P450-Terp, domain 2"/>
    <property type="match status" value="1"/>
</dbReference>
<gene>
    <name evidence="9" type="ORF">GBAR_LOCUS3730</name>
</gene>
<dbReference type="Gene3D" id="1.10.580.10">
    <property type="entry name" value="Citrate Synthase, domain 1"/>
    <property type="match status" value="1"/>
</dbReference>
<keyword evidence="10" id="KW-1185">Reference proteome</keyword>
<feature type="region of interest" description="Disordered" evidence="8">
    <location>
        <begin position="370"/>
        <end position="401"/>
    </location>
</feature>
<dbReference type="GO" id="GO:0005759">
    <property type="term" value="C:mitochondrial matrix"/>
    <property type="evidence" value="ECO:0007669"/>
    <property type="project" value="UniProtKB-SubCell"/>
</dbReference>
<comment type="subcellular location">
    <subcellularLocation>
        <location evidence="1">Mitochondrion matrix</location>
    </subcellularLocation>
</comment>
<evidence type="ECO:0000256" key="1">
    <source>
        <dbReference type="ARBA" id="ARBA00004305"/>
    </source>
</evidence>
<dbReference type="Proteomes" id="UP001174909">
    <property type="component" value="Unassembled WGS sequence"/>
</dbReference>
<dbReference type="InterPro" id="IPR019810">
    <property type="entry name" value="Citrate_synthase_AS"/>
</dbReference>
<evidence type="ECO:0000256" key="5">
    <source>
        <dbReference type="PIRNR" id="PIRNR001369"/>
    </source>
</evidence>
<organism evidence="9 10">
    <name type="scientific">Geodia barretti</name>
    <name type="common">Barrett's horny sponge</name>
    <dbReference type="NCBI Taxonomy" id="519541"/>
    <lineage>
        <taxon>Eukaryota</taxon>
        <taxon>Metazoa</taxon>
        <taxon>Porifera</taxon>
        <taxon>Demospongiae</taxon>
        <taxon>Heteroscleromorpha</taxon>
        <taxon>Tetractinellida</taxon>
        <taxon>Astrophorina</taxon>
        <taxon>Geodiidae</taxon>
        <taxon>Geodia</taxon>
    </lineage>
</organism>
<dbReference type="SUPFAM" id="SSF48256">
    <property type="entry name" value="Citrate synthase"/>
    <property type="match status" value="1"/>
</dbReference>
<dbReference type="PRINTS" id="PR00143">
    <property type="entry name" value="CITRTSNTHASE"/>
</dbReference>
<evidence type="ECO:0000256" key="2">
    <source>
        <dbReference type="ARBA" id="ARBA00010566"/>
    </source>
</evidence>
<dbReference type="InterPro" id="IPR002020">
    <property type="entry name" value="Citrate_synthase"/>
</dbReference>
<evidence type="ECO:0000256" key="4">
    <source>
        <dbReference type="ARBA" id="ARBA00022679"/>
    </source>
</evidence>
<dbReference type="AlphaFoldDB" id="A0AA35W798"/>
<evidence type="ECO:0000256" key="6">
    <source>
        <dbReference type="PIRSR" id="PIRSR001369-1"/>
    </source>
</evidence>
<dbReference type="EMBL" id="CASHTH010000534">
    <property type="protein sequence ID" value="CAI8003668.1"/>
    <property type="molecule type" value="Genomic_DNA"/>
</dbReference>